<evidence type="ECO:0000256" key="1">
    <source>
        <dbReference type="SAM" id="Phobius"/>
    </source>
</evidence>
<evidence type="ECO:0000313" key="3">
    <source>
        <dbReference type="Proteomes" id="UP000294563"/>
    </source>
</evidence>
<reference evidence="2 3" key="1">
    <citation type="submission" date="2019-03" db="EMBL/GenBank/DDBJ databases">
        <title>Genomic Encyclopedia of Archaeal and Bacterial Type Strains, Phase II (KMG-II): from individual species to whole genera.</title>
        <authorList>
            <person name="Goeker M."/>
        </authorList>
    </citation>
    <scope>NUCLEOTIDE SEQUENCE [LARGE SCALE GENOMIC DNA]</scope>
    <source>
        <strain evidence="2 3">DSM 29467</strain>
    </source>
</reference>
<keyword evidence="1" id="KW-0472">Membrane</keyword>
<gene>
    <name evidence="2" type="ORF">BDE40_1672</name>
</gene>
<evidence type="ECO:0000313" key="2">
    <source>
        <dbReference type="EMBL" id="TDT74951.1"/>
    </source>
</evidence>
<comment type="caution">
    <text evidence="2">The sequence shown here is derived from an EMBL/GenBank/DDBJ whole genome shotgun (WGS) entry which is preliminary data.</text>
</comment>
<keyword evidence="3" id="KW-1185">Reference proteome</keyword>
<keyword evidence="1" id="KW-1133">Transmembrane helix</keyword>
<sequence length="110" mass="12221">MMIFLLFIGATARMMMVPAVILSGATCGWFWRRPWSLFAGGFSAMIMALLIHSDIRLIFTTVLADGVAQASFLFSVFTAGCVWAFFASVVRPKFYGRRTSVDVPLKDEVL</sequence>
<dbReference type="AlphaFoldDB" id="A0A4R7LKM3"/>
<feature type="transmembrane region" description="Helical" evidence="1">
    <location>
        <begin position="63"/>
        <end position="86"/>
    </location>
</feature>
<feature type="transmembrane region" description="Helical" evidence="1">
    <location>
        <begin position="33"/>
        <end position="51"/>
    </location>
</feature>
<proteinExistence type="predicted"/>
<name>A0A4R7LKM3_9RHOB</name>
<keyword evidence="1" id="KW-0812">Transmembrane</keyword>
<dbReference type="RefSeq" id="WP_134014074.1">
    <property type="nucleotide sequence ID" value="NZ_SOBH01000002.1"/>
</dbReference>
<protein>
    <submittedName>
        <fullName evidence="2">Uncharacterized protein</fullName>
    </submittedName>
</protein>
<dbReference type="EMBL" id="SOBH01000002">
    <property type="protein sequence ID" value="TDT74951.1"/>
    <property type="molecule type" value="Genomic_DNA"/>
</dbReference>
<organism evidence="2 3">
    <name type="scientific">Litoreibacter halocynthiae</name>
    <dbReference type="NCBI Taxonomy" id="1242689"/>
    <lineage>
        <taxon>Bacteria</taxon>
        <taxon>Pseudomonadati</taxon>
        <taxon>Pseudomonadota</taxon>
        <taxon>Alphaproteobacteria</taxon>
        <taxon>Rhodobacterales</taxon>
        <taxon>Roseobacteraceae</taxon>
        <taxon>Litoreibacter</taxon>
    </lineage>
</organism>
<accession>A0A4R7LKM3</accession>
<dbReference type="Proteomes" id="UP000294563">
    <property type="component" value="Unassembled WGS sequence"/>
</dbReference>